<keyword evidence="2" id="KW-0067">ATP-binding</keyword>
<dbReference type="GO" id="GO:0009190">
    <property type="term" value="P:cyclic nucleotide biosynthetic process"/>
    <property type="evidence" value="ECO:0007669"/>
    <property type="project" value="InterPro"/>
</dbReference>
<dbReference type="CDD" id="cd07302">
    <property type="entry name" value="CHD"/>
    <property type="match status" value="1"/>
</dbReference>
<dbReference type="InterPro" id="IPR001660">
    <property type="entry name" value="SAM"/>
</dbReference>
<dbReference type="Gene3D" id="1.25.40.10">
    <property type="entry name" value="Tetratricopeptide repeat domain"/>
    <property type="match status" value="1"/>
</dbReference>
<dbReference type="SMART" id="SM00044">
    <property type="entry name" value="CYCc"/>
    <property type="match status" value="1"/>
</dbReference>
<dbReference type="CDD" id="cd09487">
    <property type="entry name" value="SAM_superfamily"/>
    <property type="match status" value="1"/>
</dbReference>
<dbReference type="Pfam" id="PF00536">
    <property type="entry name" value="SAM_1"/>
    <property type="match status" value="1"/>
</dbReference>
<reference evidence="6" key="1">
    <citation type="submission" date="2020-12" db="EMBL/GenBank/DDBJ databases">
        <title>Bacterial taxonomy.</title>
        <authorList>
            <person name="Pan X."/>
        </authorList>
    </citation>
    <scope>NUCLEOTIDE SEQUENCE</scope>
    <source>
        <strain evidence="6">M0105</strain>
    </source>
</reference>
<keyword evidence="7" id="KW-1185">Reference proteome</keyword>
<dbReference type="Pfam" id="PF13191">
    <property type="entry name" value="AAA_16"/>
    <property type="match status" value="1"/>
</dbReference>
<evidence type="ECO:0000259" key="5">
    <source>
        <dbReference type="PROSITE" id="PS50125"/>
    </source>
</evidence>
<dbReference type="InterPro" id="IPR041664">
    <property type="entry name" value="AAA_16"/>
</dbReference>
<comment type="caution">
    <text evidence="6">The sequence shown here is derived from an EMBL/GenBank/DDBJ whole genome shotgun (WGS) entry which is preliminary data.</text>
</comment>
<protein>
    <submittedName>
        <fullName evidence="6">AAA family ATPase</fullName>
    </submittedName>
</protein>
<dbReference type="InterPro" id="IPR029787">
    <property type="entry name" value="Nucleotide_cyclase"/>
</dbReference>
<sequence length="1101" mass="120250">MIDLRQWLDSIECGRYADAFEANDITSDLLAELTDADLRELGMTIGDRKRFARAVAALHPPEPAPAPEPAPPPGPATAIPVQAVAHAHAERRRLTVMFVDLVGSTVLSSRLDPEVWSDVLRDYQDIVAGLVTRLGGHVAQYLGDGALCYFGWPQAHESSAERAVDAGLEIIAAINRRAPLAEPLSCRIGIATGLVVVGELIGSAESGDRTAIGETPNFAARLQAFAKANHIVVSDSTRRLLGNAFILESLGTHEIKGIAKPQTVYAVLRRNPAHDRFSGREGHATGVMVGRRTELALLQDRWALARGGEGQTVLLLGEAGIGKSRISRALCEDIEKERHQLVTLQCSPYHRDIALWPVISYFNAASGIRPDDDLDQRLDKLEALLRHDGVSALSTALIADLMGLDGEARYGAIDLPPSARRAATFRALIDHVVSLARQGPLLVLLEDAHWADPTTEEFACAIVDCQQNQPVLQLITARPENPPGLPHQSYVSSVSLNRLGRGGVQEIVRRLGGGNLPSETIEAIIERTDGVPLFIEELTKAMIESGEMTVPASLHDTLMARLDRLPEVKEIAQIASVFGREFETAPLAEVARLSRERIAEALDQLRKVELVFSRLGGDERHLFKHALVRDAAYESLLNRRRQEIHGRIFEVLRESPTAAPGVLAQHAAEAGLAREAVEYGRQAAEQALRRPAYAEALAHLDAALAAIDGEPEDAFTLRERKRLLLLLGQACIAHAGYAAQKTTGTYAEIERIARRTGDNELLIDGLYGRWAGHYVPGRLEQALDIAITICTESDKGKDGLARALGRRLRGTVLTMMGRVAEAESALDEAETWYDPGVHGRLASRFGQDVGVAARCYRIGCLTLEGRFDTAVAEAERAIADIERVSHAHTAGYGLGHLSCFLSAAEIVPLGTQVTQSCIELSERDGMPLWAALGRASRGMAHLHEGHSDEALPELRAALEMLRRLDFAVFLPMLLPPYALALARAGEFEAAMAEFTDARAMMEANSAHFFWPELARVEGEMHALRADADAAFRCFSEARDRARRLGHLASEFRAAESLADLLSRAGRNDEAREILHSVLDAFVEGRSMPMFRRITRKIEEYA</sequence>
<evidence type="ECO:0000256" key="1">
    <source>
        <dbReference type="ARBA" id="ARBA00022741"/>
    </source>
</evidence>
<dbReference type="SMART" id="SM00454">
    <property type="entry name" value="SAM"/>
    <property type="match status" value="1"/>
</dbReference>
<feature type="region of interest" description="Disordered" evidence="3">
    <location>
        <begin position="59"/>
        <end position="78"/>
    </location>
</feature>
<dbReference type="InterPro" id="IPR013761">
    <property type="entry name" value="SAM/pointed_sf"/>
</dbReference>
<gene>
    <name evidence="6" type="ORF">H0I76_02590</name>
</gene>
<feature type="compositionally biased region" description="Pro residues" evidence="3">
    <location>
        <begin position="60"/>
        <end position="75"/>
    </location>
</feature>
<evidence type="ECO:0000256" key="2">
    <source>
        <dbReference type="ARBA" id="ARBA00022840"/>
    </source>
</evidence>
<dbReference type="SUPFAM" id="SSF55073">
    <property type="entry name" value="Nucleotide cyclase"/>
    <property type="match status" value="1"/>
</dbReference>
<dbReference type="Pfam" id="PF00211">
    <property type="entry name" value="Guanylate_cyc"/>
    <property type="match status" value="1"/>
</dbReference>
<name>A0A8J7M4F0_9RHOB</name>
<accession>A0A8J7M4F0</accession>
<dbReference type="PROSITE" id="PS50125">
    <property type="entry name" value="GUANYLATE_CYCLASE_2"/>
    <property type="match status" value="1"/>
</dbReference>
<dbReference type="InterPro" id="IPR011990">
    <property type="entry name" value="TPR-like_helical_dom_sf"/>
</dbReference>
<dbReference type="InterPro" id="IPR001054">
    <property type="entry name" value="A/G_cyclase"/>
</dbReference>
<evidence type="ECO:0000313" key="6">
    <source>
        <dbReference type="EMBL" id="MBK0398065.1"/>
    </source>
</evidence>
<dbReference type="Gene3D" id="1.10.150.50">
    <property type="entry name" value="Transcription Factor, Ets-1"/>
    <property type="match status" value="1"/>
</dbReference>
<dbReference type="AlphaFoldDB" id="A0A8J7M4F0"/>
<organism evidence="6 7">
    <name type="scientific">Thermohalobaculum xanthum</name>
    <dbReference type="NCBI Taxonomy" id="2753746"/>
    <lineage>
        <taxon>Bacteria</taxon>
        <taxon>Pseudomonadati</taxon>
        <taxon>Pseudomonadota</taxon>
        <taxon>Alphaproteobacteria</taxon>
        <taxon>Rhodobacterales</taxon>
        <taxon>Paracoccaceae</taxon>
        <taxon>Thermohalobaculum</taxon>
    </lineage>
</organism>
<dbReference type="PANTHER" id="PTHR16305">
    <property type="entry name" value="TESTICULAR SOLUBLE ADENYLYL CYCLASE"/>
    <property type="match status" value="1"/>
</dbReference>
<dbReference type="GO" id="GO:0035556">
    <property type="term" value="P:intracellular signal transduction"/>
    <property type="evidence" value="ECO:0007669"/>
    <property type="project" value="InterPro"/>
</dbReference>
<dbReference type="GO" id="GO:0005737">
    <property type="term" value="C:cytoplasm"/>
    <property type="evidence" value="ECO:0007669"/>
    <property type="project" value="TreeGrafter"/>
</dbReference>
<dbReference type="GO" id="GO:0004016">
    <property type="term" value="F:adenylate cyclase activity"/>
    <property type="evidence" value="ECO:0007669"/>
    <property type="project" value="TreeGrafter"/>
</dbReference>
<dbReference type="EMBL" id="JAEHHL010000001">
    <property type="protein sequence ID" value="MBK0398065.1"/>
    <property type="molecule type" value="Genomic_DNA"/>
</dbReference>
<dbReference type="SUPFAM" id="SSF52540">
    <property type="entry name" value="P-loop containing nucleoside triphosphate hydrolases"/>
    <property type="match status" value="1"/>
</dbReference>
<dbReference type="PANTHER" id="PTHR16305:SF28">
    <property type="entry name" value="GUANYLATE CYCLASE DOMAIN-CONTAINING PROTEIN"/>
    <property type="match status" value="1"/>
</dbReference>
<dbReference type="GO" id="GO:0005524">
    <property type="term" value="F:ATP binding"/>
    <property type="evidence" value="ECO:0007669"/>
    <property type="project" value="UniProtKB-KW"/>
</dbReference>
<dbReference type="Gene3D" id="3.30.70.1230">
    <property type="entry name" value="Nucleotide cyclase"/>
    <property type="match status" value="1"/>
</dbReference>
<proteinExistence type="predicted"/>
<evidence type="ECO:0000259" key="4">
    <source>
        <dbReference type="PROSITE" id="PS50105"/>
    </source>
</evidence>
<dbReference type="SUPFAM" id="SSF48452">
    <property type="entry name" value="TPR-like"/>
    <property type="match status" value="1"/>
</dbReference>
<feature type="domain" description="SAM" evidence="4">
    <location>
        <begin position="1"/>
        <end position="44"/>
    </location>
</feature>
<evidence type="ECO:0000256" key="3">
    <source>
        <dbReference type="SAM" id="MobiDB-lite"/>
    </source>
</evidence>
<dbReference type="PROSITE" id="PS50105">
    <property type="entry name" value="SAM_DOMAIN"/>
    <property type="match status" value="1"/>
</dbReference>
<dbReference type="Proteomes" id="UP000655420">
    <property type="component" value="Unassembled WGS sequence"/>
</dbReference>
<evidence type="ECO:0000313" key="7">
    <source>
        <dbReference type="Proteomes" id="UP000655420"/>
    </source>
</evidence>
<feature type="domain" description="Guanylate cyclase" evidence="5">
    <location>
        <begin position="95"/>
        <end position="223"/>
    </location>
</feature>
<dbReference type="InterPro" id="IPR027417">
    <property type="entry name" value="P-loop_NTPase"/>
</dbReference>
<dbReference type="RefSeq" id="WP_200606620.1">
    <property type="nucleotide sequence ID" value="NZ_JAEHHL010000001.1"/>
</dbReference>
<dbReference type="SUPFAM" id="SSF47769">
    <property type="entry name" value="SAM/Pointed domain"/>
    <property type="match status" value="1"/>
</dbReference>
<keyword evidence="1" id="KW-0547">Nucleotide-binding</keyword>